<reference evidence="6 7" key="1">
    <citation type="submission" date="2016-11" db="EMBL/GenBank/DDBJ databases">
        <title>Whole Genome Sequencing of Mucilaginibacter polytrichastri RG4-7(T) isolated from the moss sample.</title>
        <authorList>
            <person name="Li Y."/>
        </authorList>
    </citation>
    <scope>NUCLEOTIDE SEQUENCE [LARGE SCALE GENOMIC DNA]</scope>
    <source>
        <strain evidence="6 7">RG4-7</strain>
    </source>
</reference>
<keyword evidence="7" id="KW-1185">Reference proteome</keyword>
<dbReference type="GO" id="GO:0016757">
    <property type="term" value="F:glycosyltransferase activity"/>
    <property type="evidence" value="ECO:0007669"/>
    <property type="project" value="UniProtKB-KW"/>
</dbReference>
<dbReference type="InterPro" id="IPR001173">
    <property type="entry name" value="Glyco_trans_2-like"/>
</dbReference>
<dbReference type="STRING" id="1302689.RG47T_0918"/>
<dbReference type="RefSeq" id="WP_074488305.1">
    <property type="nucleotide sequence ID" value="NZ_FPAM01000001.1"/>
</dbReference>
<dbReference type="EMBL" id="MPPL01000001">
    <property type="protein sequence ID" value="OKS85472.1"/>
    <property type="molecule type" value="Genomic_DNA"/>
</dbReference>
<proteinExistence type="inferred from homology"/>
<dbReference type="Pfam" id="PF00535">
    <property type="entry name" value="Glycos_transf_2"/>
    <property type="match status" value="1"/>
</dbReference>
<accession>A0A1Q5ZUL9</accession>
<sequence>MVYLLACQNKLNSYKQLTELPGAVIPVSVIISARNEAENLTKYLPNILEQQHPEFEVVVVNDCSVDGSDVILDAFQAKYPHLKIVNVTESRKFKTGKKFAVTMGIKAAKYAQLLFTDADCQPASAHWITRMAANFENPETEIILGYSPYYKTGGLLNSLIRFETIKTAVNYLSAALRGNAYMGVGRNMGYRKELFFKVKGFASHMHIMSGDDDLFVNANATKYNTVIEMHPESFTFSEPKTSFGAWFKQKKRHMGAGKLYKGKHKRMLGADALSGLLFYALFFACLAGKPLMYVAISLFIFRWVAQILVYRKQFTTLQGKDFIWYLPLADTLYYFYVNIFGLVGTLKKTNQWK</sequence>
<keyword evidence="4" id="KW-0812">Transmembrane</keyword>
<comment type="similarity">
    <text evidence="1">Belongs to the glycosyltransferase 2 family.</text>
</comment>
<evidence type="ECO:0000256" key="2">
    <source>
        <dbReference type="ARBA" id="ARBA00022676"/>
    </source>
</evidence>
<protein>
    <recommendedName>
        <fullName evidence="5">Glycosyltransferase 2-like domain-containing protein</fullName>
    </recommendedName>
</protein>
<dbReference type="InterPro" id="IPR029044">
    <property type="entry name" value="Nucleotide-diphossugar_trans"/>
</dbReference>
<evidence type="ECO:0000256" key="1">
    <source>
        <dbReference type="ARBA" id="ARBA00006739"/>
    </source>
</evidence>
<evidence type="ECO:0000259" key="5">
    <source>
        <dbReference type="Pfam" id="PF00535"/>
    </source>
</evidence>
<name>A0A1Q5ZUL9_9SPHI</name>
<dbReference type="PANTHER" id="PTHR43630:SF1">
    <property type="entry name" value="POLY-BETA-1,6-N-ACETYL-D-GLUCOSAMINE SYNTHASE"/>
    <property type="match status" value="1"/>
</dbReference>
<dbReference type="OrthoDB" id="9800276at2"/>
<feature type="domain" description="Glycosyltransferase 2-like" evidence="5">
    <location>
        <begin position="28"/>
        <end position="195"/>
    </location>
</feature>
<dbReference type="Proteomes" id="UP000186720">
    <property type="component" value="Unassembled WGS sequence"/>
</dbReference>
<dbReference type="Gene3D" id="3.90.550.10">
    <property type="entry name" value="Spore Coat Polysaccharide Biosynthesis Protein SpsA, Chain A"/>
    <property type="match status" value="1"/>
</dbReference>
<keyword evidence="2" id="KW-0328">Glycosyltransferase</keyword>
<evidence type="ECO:0000256" key="4">
    <source>
        <dbReference type="SAM" id="Phobius"/>
    </source>
</evidence>
<feature type="transmembrane region" description="Helical" evidence="4">
    <location>
        <begin position="322"/>
        <end position="343"/>
    </location>
</feature>
<gene>
    <name evidence="6" type="ORF">RG47T_0918</name>
</gene>
<evidence type="ECO:0000256" key="3">
    <source>
        <dbReference type="ARBA" id="ARBA00022679"/>
    </source>
</evidence>
<keyword evidence="4" id="KW-1133">Transmembrane helix</keyword>
<feature type="transmembrane region" description="Helical" evidence="4">
    <location>
        <begin position="290"/>
        <end position="310"/>
    </location>
</feature>
<dbReference type="SUPFAM" id="SSF53448">
    <property type="entry name" value="Nucleotide-diphospho-sugar transferases"/>
    <property type="match status" value="1"/>
</dbReference>
<keyword evidence="3" id="KW-0808">Transferase</keyword>
<evidence type="ECO:0000313" key="6">
    <source>
        <dbReference type="EMBL" id="OKS85472.1"/>
    </source>
</evidence>
<evidence type="ECO:0000313" key="7">
    <source>
        <dbReference type="Proteomes" id="UP000186720"/>
    </source>
</evidence>
<comment type="caution">
    <text evidence="6">The sequence shown here is derived from an EMBL/GenBank/DDBJ whole genome shotgun (WGS) entry which is preliminary data.</text>
</comment>
<organism evidence="6 7">
    <name type="scientific">Mucilaginibacter polytrichastri</name>
    <dbReference type="NCBI Taxonomy" id="1302689"/>
    <lineage>
        <taxon>Bacteria</taxon>
        <taxon>Pseudomonadati</taxon>
        <taxon>Bacteroidota</taxon>
        <taxon>Sphingobacteriia</taxon>
        <taxon>Sphingobacteriales</taxon>
        <taxon>Sphingobacteriaceae</taxon>
        <taxon>Mucilaginibacter</taxon>
    </lineage>
</organism>
<keyword evidence="4" id="KW-0472">Membrane</keyword>
<dbReference type="AlphaFoldDB" id="A0A1Q5ZUL9"/>
<dbReference type="PANTHER" id="PTHR43630">
    <property type="entry name" value="POLY-BETA-1,6-N-ACETYL-D-GLUCOSAMINE SYNTHASE"/>
    <property type="match status" value="1"/>
</dbReference>